<dbReference type="InterPro" id="IPR009799">
    <property type="entry name" value="EthD_dom"/>
</dbReference>
<reference evidence="2" key="2">
    <citation type="submission" date="2020-09" db="EMBL/GenBank/DDBJ databases">
        <authorList>
            <person name="Sun Q."/>
            <person name="Zhou Y."/>
        </authorList>
    </citation>
    <scope>NUCLEOTIDE SEQUENCE</scope>
    <source>
        <strain evidence="2">CGMCC 1.15179</strain>
    </source>
</reference>
<dbReference type="Gene3D" id="3.30.70.100">
    <property type="match status" value="1"/>
</dbReference>
<dbReference type="PANTHER" id="PTHR40260">
    <property type="entry name" value="BLR8190 PROTEIN"/>
    <property type="match status" value="1"/>
</dbReference>
<dbReference type="NCBIfam" id="TIGR02118">
    <property type="entry name" value="EthD family reductase"/>
    <property type="match status" value="1"/>
</dbReference>
<reference evidence="2" key="1">
    <citation type="journal article" date="2014" name="Int. J. Syst. Evol. Microbiol.">
        <title>Complete genome sequence of Corynebacterium casei LMG S-19264T (=DSM 44701T), isolated from a smear-ripened cheese.</title>
        <authorList>
            <consortium name="US DOE Joint Genome Institute (JGI-PGF)"/>
            <person name="Walter F."/>
            <person name="Albersmeier A."/>
            <person name="Kalinowski J."/>
            <person name="Ruckert C."/>
        </authorList>
    </citation>
    <scope>NUCLEOTIDE SEQUENCE</scope>
    <source>
        <strain evidence="2">CGMCC 1.15179</strain>
    </source>
</reference>
<protein>
    <recommendedName>
        <fullName evidence="1">EthD domain-containing protein</fullName>
    </recommendedName>
</protein>
<dbReference type="RefSeq" id="WP_188648717.1">
    <property type="nucleotide sequence ID" value="NZ_BMHQ01000012.1"/>
</dbReference>
<dbReference type="AlphaFoldDB" id="A0A8J2VJ06"/>
<name>A0A8J2VJ06_9BACL</name>
<dbReference type="Proteomes" id="UP000625210">
    <property type="component" value="Unassembled WGS sequence"/>
</dbReference>
<gene>
    <name evidence="2" type="ORF">GCM10011571_30110</name>
</gene>
<dbReference type="Pfam" id="PF07110">
    <property type="entry name" value="EthD"/>
    <property type="match status" value="1"/>
</dbReference>
<evidence type="ECO:0000313" key="3">
    <source>
        <dbReference type="Proteomes" id="UP000625210"/>
    </source>
</evidence>
<proteinExistence type="predicted"/>
<evidence type="ECO:0000259" key="1">
    <source>
        <dbReference type="Pfam" id="PF07110"/>
    </source>
</evidence>
<evidence type="ECO:0000313" key="2">
    <source>
        <dbReference type="EMBL" id="GGE25944.1"/>
    </source>
</evidence>
<sequence length="106" mass="11657">MVKLIALYRHPEDQQAFDDHYENVHAPLAQKMPGLQRLEVTKIAGTPMGEQAPYYLEAAMYFESEEALKQAMGSPEGRAAAKDLMGFAGPLVTMMIGEVTATGERV</sequence>
<dbReference type="SUPFAM" id="SSF54909">
    <property type="entry name" value="Dimeric alpha+beta barrel"/>
    <property type="match status" value="1"/>
</dbReference>
<dbReference type="InterPro" id="IPR011008">
    <property type="entry name" value="Dimeric_a/b-barrel"/>
</dbReference>
<accession>A0A8J2VJ06</accession>
<keyword evidence="3" id="KW-1185">Reference proteome</keyword>
<comment type="caution">
    <text evidence="2">The sequence shown here is derived from an EMBL/GenBank/DDBJ whole genome shotgun (WGS) entry which is preliminary data.</text>
</comment>
<feature type="domain" description="EthD" evidence="1">
    <location>
        <begin position="10"/>
        <end position="88"/>
    </location>
</feature>
<dbReference type="EMBL" id="BMHQ01000012">
    <property type="protein sequence ID" value="GGE25944.1"/>
    <property type="molecule type" value="Genomic_DNA"/>
</dbReference>
<dbReference type="GO" id="GO:0016491">
    <property type="term" value="F:oxidoreductase activity"/>
    <property type="evidence" value="ECO:0007669"/>
    <property type="project" value="InterPro"/>
</dbReference>
<organism evidence="2 3">
    <name type="scientific">Marinithermofilum abyssi</name>
    <dbReference type="NCBI Taxonomy" id="1571185"/>
    <lineage>
        <taxon>Bacteria</taxon>
        <taxon>Bacillati</taxon>
        <taxon>Bacillota</taxon>
        <taxon>Bacilli</taxon>
        <taxon>Bacillales</taxon>
        <taxon>Thermoactinomycetaceae</taxon>
        <taxon>Marinithermofilum</taxon>
    </lineage>
</organism>
<dbReference type="PANTHER" id="PTHR40260:SF2">
    <property type="entry name" value="BLR8190 PROTEIN"/>
    <property type="match status" value="1"/>
</dbReference>